<proteinExistence type="predicted"/>
<feature type="chain" id="PRO_5043346784" description="Tail fiber protein" evidence="2">
    <location>
        <begin position="20"/>
        <end position="330"/>
    </location>
</feature>
<dbReference type="Proteomes" id="UP001463665">
    <property type="component" value="Chromosome"/>
</dbReference>
<keyword evidence="2" id="KW-0732">Signal</keyword>
<dbReference type="EMBL" id="CP154834">
    <property type="protein sequence ID" value="XAO76280.1"/>
    <property type="molecule type" value="Genomic_DNA"/>
</dbReference>
<reference evidence="3 4" key="1">
    <citation type="submission" date="2024-04" db="EMBL/GenBank/DDBJ databases">
        <title>Genome sequencing and assembly of rice foliar adapted Chryseobacterium endophyticum OsEnb-ALM-A6.</title>
        <authorList>
            <person name="Kumar S."/>
            <person name="Javed M."/>
            <person name="Chouhan V."/>
            <person name="Charishma K."/>
            <person name="Patel A."/>
            <person name="Kumar M."/>
            <person name="Sahu K.P."/>
            <person name="Kumar A."/>
        </authorList>
    </citation>
    <scope>NUCLEOTIDE SEQUENCE [LARGE SCALE GENOMIC DNA]</scope>
    <source>
        <strain evidence="3 4">OsEnb-ALM-A6</strain>
    </source>
</reference>
<accession>A0AAU6WW16</accession>
<dbReference type="AlphaFoldDB" id="A0AAU6WW16"/>
<evidence type="ECO:0000313" key="4">
    <source>
        <dbReference type="Proteomes" id="UP001463665"/>
    </source>
</evidence>
<protein>
    <recommendedName>
        <fullName evidence="5">Tail fiber protein</fullName>
    </recommendedName>
</protein>
<feature type="region of interest" description="Disordered" evidence="1">
    <location>
        <begin position="229"/>
        <end position="256"/>
    </location>
</feature>
<evidence type="ECO:0000256" key="1">
    <source>
        <dbReference type="SAM" id="MobiDB-lite"/>
    </source>
</evidence>
<gene>
    <name evidence="3" type="ORF">AAFP95_11210</name>
</gene>
<evidence type="ECO:0008006" key="5">
    <source>
        <dbReference type="Google" id="ProtNLM"/>
    </source>
</evidence>
<evidence type="ECO:0000256" key="2">
    <source>
        <dbReference type="SAM" id="SignalP"/>
    </source>
</evidence>
<organism evidence="3 4">
    <name type="scientific">Chryseobacterium endophyticum</name>
    <dbReference type="NCBI Taxonomy" id="1854762"/>
    <lineage>
        <taxon>Bacteria</taxon>
        <taxon>Pseudomonadati</taxon>
        <taxon>Bacteroidota</taxon>
        <taxon>Flavobacteriia</taxon>
        <taxon>Flavobacteriales</taxon>
        <taxon>Weeksellaceae</taxon>
        <taxon>Chryseobacterium group</taxon>
        <taxon>Chryseobacterium</taxon>
    </lineage>
</organism>
<name>A0AAU6WW16_9FLAO</name>
<keyword evidence="4" id="KW-1185">Reference proteome</keyword>
<evidence type="ECO:0000313" key="3">
    <source>
        <dbReference type="EMBL" id="XAO76280.1"/>
    </source>
</evidence>
<feature type="signal peptide" evidence="2">
    <location>
        <begin position="1"/>
        <end position="19"/>
    </location>
</feature>
<sequence length="330" mass="34542">MKIKLFILTVTAVALSALSKGQVGINNNTPKATLDVTAKTTDGSRPEGIIAPRLTGDQIKSADAQYGPAQKGAVVYATAAVSATSTKTINISVDGYYYFDGNVWQKMISENDPYPGSFSYGDIKYATQSSDHNGWVLLDGRPINALTATQQSTAVSLGFSLSLPDASNVYPVQNGQPIGSIAGFNTRFIAQNQLPNVTPSVNVSASAGTPAGSILVNGVTSTMLADNHSHSIGRRSNSDENSFDTANGRQTENSAATTDRAYINNFSTSAAGAHNHTMNPHSHSATFTGNAMAAHSHTITAGSINGGVTQQVLSTTPKSMSINMFIYLGN</sequence>
<feature type="compositionally biased region" description="Polar residues" evidence="1">
    <location>
        <begin position="239"/>
        <end position="256"/>
    </location>
</feature>
<dbReference type="RefSeq" id="WP_294332756.1">
    <property type="nucleotide sequence ID" value="NZ_CP154834.1"/>
</dbReference>